<evidence type="ECO:0000256" key="14">
    <source>
        <dbReference type="SAM" id="MobiDB-lite"/>
    </source>
</evidence>
<dbReference type="KEGG" id="ckw:CKALI_10875"/>
<dbReference type="GO" id="GO:0030288">
    <property type="term" value="C:outer membrane-bounded periplasmic space"/>
    <property type="evidence" value="ECO:0007669"/>
    <property type="project" value="TreeGrafter"/>
</dbReference>
<keyword evidence="4" id="KW-0645">Protease</keyword>
<dbReference type="Gene3D" id="1.10.3810.10">
    <property type="entry name" value="Biosynthetic peptidoglycan transglycosylase-like"/>
    <property type="match status" value="1"/>
</dbReference>
<dbReference type="GO" id="GO:0009252">
    <property type="term" value="P:peptidoglycan biosynthetic process"/>
    <property type="evidence" value="ECO:0007669"/>
    <property type="project" value="UniProtKB-KW"/>
</dbReference>
<evidence type="ECO:0000313" key="18">
    <source>
        <dbReference type="EMBL" id="QGU03025.1"/>
    </source>
</evidence>
<dbReference type="InterPro" id="IPR012338">
    <property type="entry name" value="Beta-lactam/transpept-like"/>
</dbReference>
<dbReference type="SUPFAM" id="SSF56601">
    <property type="entry name" value="beta-lactamase/transpeptidase-like"/>
    <property type="match status" value="1"/>
</dbReference>
<dbReference type="Proteomes" id="UP000427071">
    <property type="component" value="Chromosome"/>
</dbReference>
<keyword evidence="19" id="KW-1185">Reference proteome</keyword>
<dbReference type="GO" id="GO:0008658">
    <property type="term" value="F:penicillin binding"/>
    <property type="evidence" value="ECO:0007669"/>
    <property type="project" value="InterPro"/>
</dbReference>
<comment type="similarity">
    <text evidence="1">In the C-terminal section; belongs to the transpeptidase family.</text>
</comment>
<evidence type="ECO:0000256" key="5">
    <source>
        <dbReference type="ARBA" id="ARBA00022676"/>
    </source>
</evidence>
<dbReference type="Gene3D" id="3.40.710.10">
    <property type="entry name" value="DD-peptidase/beta-lactamase superfamily"/>
    <property type="match status" value="1"/>
</dbReference>
<dbReference type="EMBL" id="CP046452">
    <property type="protein sequence ID" value="QGU03025.1"/>
    <property type="molecule type" value="Genomic_DNA"/>
</dbReference>
<dbReference type="AlphaFoldDB" id="A0A6B8VVS0"/>
<dbReference type="GO" id="GO:0009002">
    <property type="term" value="F:serine-type D-Ala-D-Ala carboxypeptidase activity"/>
    <property type="evidence" value="ECO:0007669"/>
    <property type="project" value="UniProtKB-EC"/>
</dbReference>
<feature type="region of interest" description="Disordered" evidence="14">
    <location>
        <begin position="749"/>
        <end position="781"/>
    </location>
</feature>
<comment type="catalytic activity">
    <reaction evidence="13">
        <text>[GlcNAc-(1-&gt;4)-Mur2Ac(oyl-L-Ala-gamma-D-Glu-L-Lys-D-Ala-D-Ala)](n)-di-trans,octa-cis-undecaprenyl diphosphate + beta-D-GlcNAc-(1-&gt;4)-Mur2Ac(oyl-L-Ala-gamma-D-Glu-L-Lys-D-Ala-D-Ala)-di-trans,octa-cis-undecaprenyl diphosphate = [GlcNAc-(1-&gt;4)-Mur2Ac(oyl-L-Ala-gamma-D-Glu-L-Lys-D-Ala-D-Ala)](n+1)-di-trans,octa-cis-undecaprenyl diphosphate + di-trans,octa-cis-undecaprenyl diphosphate + H(+)</text>
        <dbReference type="Rhea" id="RHEA:23708"/>
        <dbReference type="Rhea" id="RHEA-COMP:9602"/>
        <dbReference type="Rhea" id="RHEA-COMP:9603"/>
        <dbReference type="ChEBI" id="CHEBI:15378"/>
        <dbReference type="ChEBI" id="CHEBI:58405"/>
        <dbReference type="ChEBI" id="CHEBI:60033"/>
        <dbReference type="ChEBI" id="CHEBI:78435"/>
        <dbReference type="EC" id="2.4.99.28"/>
    </reaction>
</comment>
<keyword evidence="3" id="KW-0121">Carboxypeptidase</keyword>
<evidence type="ECO:0000256" key="12">
    <source>
        <dbReference type="ARBA" id="ARBA00034000"/>
    </source>
</evidence>
<comment type="catalytic activity">
    <reaction evidence="12">
        <text>Preferential cleavage: (Ac)2-L-Lys-D-Ala-|-D-Ala. Also transpeptidation of peptidyl-alanyl moieties that are N-acyl substituents of D-alanine.</text>
        <dbReference type="EC" id="3.4.16.4"/>
    </reaction>
</comment>
<keyword evidence="5" id="KW-0328">Glycosyltransferase</keyword>
<evidence type="ECO:0000256" key="1">
    <source>
        <dbReference type="ARBA" id="ARBA00007090"/>
    </source>
</evidence>
<keyword evidence="8" id="KW-0133">Cell shape</keyword>
<feature type="chain" id="PRO_5025502717" evidence="15">
    <location>
        <begin position="20"/>
        <end position="796"/>
    </location>
</feature>
<evidence type="ECO:0000256" key="4">
    <source>
        <dbReference type="ARBA" id="ARBA00022670"/>
    </source>
</evidence>
<dbReference type="PANTHER" id="PTHR32282:SF33">
    <property type="entry name" value="PEPTIDOGLYCAN GLYCOSYLTRANSFERASE"/>
    <property type="match status" value="1"/>
</dbReference>
<evidence type="ECO:0000256" key="8">
    <source>
        <dbReference type="ARBA" id="ARBA00022960"/>
    </source>
</evidence>
<evidence type="ECO:0000256" key="13">
    <source>
        <dbReference type="ARBA" id="ARBA00049902"/>
    </source>
</evidence>
<evidence type="ECO:0000256" key="7">
    <source>
        <dbReference type="ARBA" id="ARBA00022801"/>
    </source>
</evidence>
<dbReference type="InterPro" id="IPR001264">
    <property type="entry name" value="Glyco_trans_51"/>
</dbReference>
<gene>
    <name evidence="18" type="primary">pbpG</name>
    <name evidence="18" type="ORF">CKALI_10875</name>
</gene>
<evidence type="ECO:0000256" key="9">
    <source>
        <dbReference type="ARBA" id="ARBA00022984"/>
    </source>
</evidence>
<dbReference type="Gene3D" id="3.30.10.20">
    <property type="match status" value="1"/>
</dbReference>
<name>A0A6B8VVS0_9CORY</name>
<dbReference type="InterPro" id="IPR036950">
    <property type="entry name" value="PBP_transglycosylase"/>
</dbReference>
<dbReference type="GO" id="GO:0071555">
    <property type="term" value="P:cell wall organization"/>
    <property type="evidence" value="ECO:0007669"/>
    <property type="project" value="UniProtKB-KW"/>
</dbReference>
<feature type="signal peptide" evidence="15">
    <location>
        <begin position="1"/>
        <end position="19"/>
    </location>
</feature>
<evidence type="ECO:0000256" key="3">
    <source>
        <dbReference type="ARBA" id="ARBA00022645"/>
    </source>
</evidence>
<feature type="domain" description="Penicillin-binding protein transpeptidase" evidence="16">
    <location>
        <begin position="356"/>
        <end position="608"/>
    </location>
</feature>
<dbReference type="Pfam" id="PF00912">
    <property type="entry name" value="Transgly"/>
    <property type="match status" value="1"/>
</dbReference>
<feature type="domain" description="Glycosyl transferase family 51" evidence="17">
    <location>
        <begin position="63"/>
        <end position="249"/>
    </location>
</feature>
<dbReference type="InterPro" id="IPR023346">
    <property type="entry name" value="Lysozyme-like_dom_sf"/>
</dbReference>
<keyword evidence="9" id="KW-0573">Peptidoglycan synthesis</keyword>
<keyword evidence="11" id="KW-0961">Cell wall biogenesis/degradation</keyword>
<dbReference type="Pfam" id="PF00905">
    <property type="entry name" value="Transpeptidase"/>
    <property type="match status" value="1"/>
</dbReference>
<evidence type="ECO:0000256" key="11">
    <source>
        <dbReference type="ARBA" id="ARBA00023316"/>
    </source>
</evidence>
<evidence type="ECO:0000256" key="6">
    <source>
        <dbReference type="ARBA" id="ARBA00022679"/>
    </source>
</evidence>
<evidence type="ECO:0000256" key="2">
    <source>
        <dbReference type="ARBA" id="ARBA00007739"/>
    </source>
</evidence>
<evidence type="ECO:0000256" key="10">
    <source>
        <dbReference type="ARBA" id="ARBA00023268"/>
    </source>
</evidence>
<comment type="similarity">
    <text evidence="2">In the N-terminal section; belongs to the glycosyltransferase 51 family.</text>
</comment>
<dbReference type="PANTHER" id="PTHR32282">
    <property type="entry name" value="BINDING PROTEIN TRANSPEPTIDASE, PUTATIVE-RELATED"/>
    <property type="match status" value="1"/>
</dbReference>
<reference evidence="19" key="1">
    <citation type="submission" date="2019-11" db="EMBL/GenBank/DDBJ databases">
        <title>Complete genome sequence of Corynebacterium kalinowskii 1959, a novel Corynebacterium species isolated from soil of a small paddock in Vilsendorf, Germany.</title>
        <authorList>
            <person name="Schaffert L."/>
            <person name="Ruwe M."/>
            <person name="Milse J."/>
            <person name="Hanuschka K."/>
            <person name="Ortseifen V."/>
            <person name="Droste J."/>
            <person name="Brandt D."/>
            <person name="Schlueter L."/>
            <person name="Kutter Y."/>
            <person name="Vinke S."/>
            <person name="Viehoefer P."/>
            <person name="Jacob L."/>
            <person name="Luebke N.-C."/>
            <person name="Schulte-Berndt E."/>
            <person name="Hain C."/>
            <person name="Linder M."/>
            <person name="Schmidt P."/>
            <person name="Wollenschlaeger L."/>
            <person name="Luttermann T."/>
            <person name="Thieme E."/>
            <person name="Hassa J."/>
            <person name="Haak M."/>
            <person name="Wittchen M."/>
            <person name="Mentz A."/>
            <person name="Persicke M."/>
            <person name="Busche T."/>
            <person name="Ruckert C."/>
        </authorList>
    </citation>
    <scope>NUCLEOTIDE SEQUENCE [LARGE SCALE GENOMIC DNA]</scope>
    <source>
        <strain evidence="19">1959</strain>
    </source>
</reference>
<protein>
    <submittedName>
        <fullName evidence="18">Penicillin-binding protein 2D</fullName>
    </submittedName>
</protein>
<dbReference type="InterPro" id="IPR001460">
    <property type="entry name" value="PCN-bd_Tpept"/>
</dbReference>
<feature type="compositionally biased region" description="Pro residues" evidence="14">
    <location>
        <begin position="767"/>
        <end position="778"/>
    </location>
</feature>
<dbReference type="FunFam" id="1.10.3810.10:FF:000001">
    <property type="entry name" value="Penicillin-binding protein 1A"/>
    <property type="match status" value="1"/>
</dbReference>
<keyword evidence="7" id="KW-0378">Hydrolase</keyword>
<evidence type="ECO:0000313" key="19">
    <source>
        <dbReference type="Proteomes" id="UP000427071"/>
    </source>
</evidence>
<dbReference type="InterPro" id="IPR050396">
    <property type="entry name" value="Glycosyltr_51/Transpeptidase"/>
</dbReference>
<dbReference type="GO" id="GO:0006508">
    <property type="term" value="P:proteolysis"/>
    <property type="evidence" value="ECO:0007669"/>
    <property type="project" value="UniProtKB-KW"/>
</dbReference>
<keyword evidence="6" id="KW-0808">Transferase</keyword>
<evidence type="ECO:0000259" key="17">
    <source>
        <dbReference type="Pfam" id="PF00912"/>
    </source>
</evidence>
<proteinExistence type="inferred from homology"/>
<accession>A0A6B8VVS0</accession>
<keyword evidence="15" id="KW-0732">Signal</keyword>
<evidence type="ECO:0000259" key="16">
    <source>
        <dbReference type="Pfam" id="PF00905"/>
    </source>
</evidence>
<dbReference type="GO" id="GO:0008360">
    <property type="term" value="P:regulation of cell shape"/>
    <property type="evidence" value="ECO:0007669"/>
    <property type="project" value="UniProtKB-KW"/>
</dbReference>
<dbReference type="SUPFAM" id="SSF53955">
    <property type="entry name" value="Lysozyme-like"/>
    <property type="match status" value="1"/>
</dbReference>
<organism evidence="18 19">
    <name type="scientific">Corynebacterium kalinowskii</name>
    <dbReference type="NCBI Taxonomy" id="2675216"/>
    <lineage>
        <taxon>Bacteria</taxon>
        <taxon>Bacillati</taxon>
        <taxon>Actinomycetota</taxon>
        <taxon>Actinomycetes</taxon>
        <taxon>Mycobacteriales</taxon>
        <taxon>Corynebacteriaceae</taxon>
        <taxon>Corynebacterium</taxon>
    </lineage>
</organism>
<keyword evidence="10" id="KW-0511">Multifunctional enzyme</keyword>
<dbReference type="GO" id="GO:0008955">
    <property type="term" value="F:peptidoglycan glycosyltransferase activity"/>
    <property type="evidence" value="ECO:0007669"/>
    <property type="project" value="UniProtKB-EC"/>
</dbReference>
<evidence type="ECO:0000256" key="15">
    <source>
        <dbReference type="SAM" id="SignalP"/>
    </source>
</evidence>
<sequence>MKSLLTALGAIITAGVVSAAALTPAASLSSVAIARTNETMQSNLSDLTDGTAPGVSTITDANGAPIAWIYDQYRVDVPSEQIAPTMKKAIVAIEDRRFYEHDGVDWRGTARAMVTNLTSGSVEQGASTLNQQYVKNYLLLVDAESEAEQAAATETSYARKLREMRMASDLEKKLSKDEILTRYLNVVPYGNGAFGIEAAAQTYFGKHAAELSVTESALLAGIVQSSSALNPYTNPEGMTERRNQVLDALVSTGDLSAEEAGQLKAAPLGILDQPKRLPNGCIGAGDRGFFCDYALKYLEGNGLDPARLQREGLTVKTTLDPAVQDAAHNAVVAHTNPQAQGVAEVLNVVEPGKESRRILAMTSSRDYGLNVEKNETMLPQTASRVGNGAGSIFKIFTAGAAIEQGMGIETVLDVPKRVEVSGMGDGGAKNCPPGKYCVENAAAFKPQMTLKQALAQSPNTTFIKLIEQTGVKESVDMAVRLGLRDYTEAGSFDGKSSIAQYFGDNNLGSFVLGPTSVNPLQLSNVAATLASDGTWCEPSPIDSVTDRNGAPIKLKKTPCEQAVEPAIAHALADAMSDDTKNGTAAPAANNWGWSAPTAGKTGTTESHQSAAFMGFNSNFAAVPYIYNDGTETMSLCTGPVRQCYDGTLFGGMEPTSTWMSVASKTPGAAAGTVAKADPAQIKGKTQAIADQVVGKTSAAAKSQLEAQGYAVTVENVSGPSNKKGQVINVKLANLRDAKPAVTLLVSDGSQPVAPAPAPAPRQQSPAPVAPPPAAPAAPPASNLEDLLWDLLEQNGL</sequence>